<dbReference type="EMBL" id="JAFCMP010000157">
    <property type="protein sequence ID" value="KAG5184683.1"/>
    <property type="molecule type" value="Genomic_DNA"/>
</dbReference>
<dbReference type="Proteomes" id="UP000664859">
    <property type="component" value="Unassembled WGS sequence"/>
</dbReference>
<comment type="caution">
    <text evidence="1">The sequence shown here is derived from an EMBL/GenBank/DDBJ whole genome shotgun (WGS) entry which is preliminary data.</text>
</comment>
<reference evidence="1" key="1">
    <citation type="submission" date="2021-02" db="EMBL/GenBank/DDBJ databases">
        <title>First Annotated Genome of the Yellow-green Alga Tribonema minus.</title>
        <authorList>
            <person name="Mahan K.M."/>
        </authorList>
    </citation>
    <scope>NUCLEOTIDE SEQUENCE</scope>
    <source>
        <strain evidence="1">UTEX B ZZ1240</strain>
    </source>
</reference>
<evidence type="ECO:0000313" key="3">
    <source>
        <dbReference type="Proteomes" id="UP000664859"/>
    </source>
</evidence>
<organism evidence="1 3">
    <name type="scientific">Tribonema minus</name>
    <dbReference type="NCBI Taxonomy" id="303371"/>
    <lineage>
        <taxon>Eukaryota</taxon>
        <taxon>Sar</taxon>
        <taxon>Stramenopiles</taxon>
        <taxon>Ochrophyta</taxon>
        <taxon>PX clade</taxon>
        <taxon>Xanthophyceae</taxon>
        <taxon>Tribonematales</taxon>
        <taxon>Tribonemataceae</taxon>
        <taxon>Tribonema</taxon>
    </lineage>
</organism>
<keyword evidence="3" id="KW-1185">Reference proteome</keyword>
<dbReference type="AlphaFoldDB" id="A0A836CAW2"/>
<accession>A0A836CAW2</accession>
<evidence type="ECO:0000313" key="1">
    <source>
        <dbReference type="EMBL" id="KAG5179590.1"/>
    </source>
</evidence>
<protein>
    <submittedName>
        <fullName evidence="1">Uncharacterized protein</fullName>
    </submittedName>
</protein>
<evidence type="ECO:0000313" key="2">
    <source>
        <dbReference type="EMBL" id="KAG5184683.1"/>
    </source>
</evidence>
<gene>
    <name evidence="2" type="ORF">JKP88DRAFT_277059</name>
    <name evidence="1" type="ORF">JKP88DRAFT_291113</name>
</gene>
<proteinExistence type="predicted"/>
<dbReference type="EMBL" id="JAFCMP010000448">
    <property type="protein sequence ID" value="KAG5179590.1"/>
    <property type="molecule type" value="Genomic_DNA"/>
</dbReference>
<name>A0A836CAW2_9STRA</name>
<sequence length="147" mass="16696">MAFNMLPFNTPTVAILNAVSTMRWSHAHAGDCNLGVIIHYTSESGTRASYEIYTGAEDLNGVWRTRADQVMPCFVRGHRAEGYSFPRTVSWTSVEQFREWGLMSLMDYESRGCTLEYIALFDGGDRDADPTYVWRRPREAETISPAQ</sequence>